<protein>
    <submittedName>
        <fullName evidence="2">Uncharacterized protein</fullName>
    </submittedName>
</protein>
<dbReference type="Proteomes" id="UP000231279">
    <property type="component" value="Unassembled WGS sequence"/>
</dbReference>
<evidence type="ECO:0000256" key="1">
    <source>
        <dbReference type="SAM" id="MobiDB-lite"/>
    </source>
</evidence>
<dbReference type="PANTHER" id="PTHR37722:SF2">
    <property type="entry name" value="OS01G0167700 PROTEIN"/>
    <property type="match status" value="1"/>
</dbReference>
<dbReference type="PANTHER" id="PTHR37722">
    <property type="entry name" value="OS01G0167700 PROTEIN"/>
    <property type="match status" value="1"/>
</dbReference>
<evidence type="ECO:0000313" key="2">
    <source>
        <dbReference type="EMBL" id="PIN20814.1"/>
    </source>
</evidence>
<evidence type="ECO:0000313" key="3">
    <source>
        <dbReference type="Proteomes" id="UP000231279"/>
    </source>
</evidence>
<organism evidence="2 3">
    <name type="scientific">Handroanthus impetiginosus</name>
    <dbReference type="NCBI Taxonomy" id="429701"/>
    <lineage>
        <taxon>Eukaryota</taxon>
        <taxon>Viridiplantae</taxon>
        <taxon>Streptophyta</taxon>
        <taxon>Embryophyta</taxon>
        <taxon>Tracheophyta</taxon>
        <taxon>Spermatophyta</taxon>
        <taxon>Magnoliopsida</taxon>
        <taxon>eudicotyledons</taxon>
        <taxon>Gunneridae</taxon>
        <taxon>Pentapetalae</taxon>
        <taxon>asterids</taxon>
        <taxon>lamiids</taxon>
        <taxon>Lamiales</taxon>
        <taxon>Bignoniaceae</taxon>
        <taxon>Crescentiina</taxon>
        <taxon>Tabebuia alliance</taxon>
        <taxon>Handroanthus</taxon>
    </lineage>
</organism>
<dbReference type="AlphaFoldDB" id="A0A2G9HTH5"/>
<feature type="compositionally biased region" description="Basic and acidic residues" evidence="1">
    <location>
        <begin position="261"/>
        <end position="274"/>
    </location>
</feature>
<dbReference type="STRING" id="429701.A0A2G9HTH5"/>
<dbReference type="EMBL" id="NKXS01001049">
    <property type="protein sequence ID" value="PIN20814.1"/>
    <property type="molecule type" value="Genomic_DNA"/>
</dbReference>
<name>A0A2G9HTH5_9LAMI</name>
<sequence length="363" mass="40745">MLQWMGGSRRKVTTYFEQRKRRQQQHTAGFESYADEKPSCTLHCENNRSLDILSLVNVSTVAQEQKISRLNEAKDNSEEDRFILEHQSRCPFPAILTNERILVDPSETNQRTSSSCGTEAEYPNKDFSDFKGHLRTTAFYRVSTGPPVHNEDSVRNSNKLDPFKLSNMHLGLIESGYKLNPFKLSTMHYISVIDLLGDGGTNISAEEDSVHAQEAHVAFSVEGLGKVETETPVHSPRIPDRSFPNGSFPPKRSRRQPSTSKHLEYGFHDPDSRLTHTSTGKLNDVLMQGIDFSVDESSVEEPFCSGDVMNVVGDPNHQFLNFRNSGNSSPFIWKDNALESDFGNDELIYNIGDSGRNILNGIG</sequence>
<feature type="region of interest" description="Disordered" evidence="1">
    <location>
        <begin position="229"/>
        <end position="274"/>
    </location>
</feature>
<dbReference type="OrthoDB" id="913076at2759"/>
<accession>A0A2G9HTH5</accession>
<gene>
    <name evidence="2" type="ORF">CDL12_06481</name>
</gene>
<reference evidence="3" key="1">
    <citation type="journal article" date="2018" name="Gigascience">
        <title>Genome assembly of the Pink Ipe (Handroanthus impetiginosus, Bignoniaceae), a highly valued, ecologically keystone Neotropical timber forest tree.</title>
        <authorList>
            <person name="Silva-Junior O.B."/>
            <person name="Grattapaglia D."/>
            <person name="Novaes E."/>
            <person name="Collevatti R.G."/>
        </authorList>
    </citation>
    <scope>NUCLEOTIDE SEQUENCE [LARGE SCALE GENOMIC DNA]</scope>
    <source>
        <strain evidence="3">cv. UFG-1</strain>
    </source>
</reference>
<comment type="caution">
    <text evidence="2">The sequence shown here is derived from an EMBL/GenBank/DDBJ whole genome shotgun (WGS) entry which is preliminary data.</text>
</comment>
<proteinExistence type="predicted"/>
<keyword evidence="3" id="KW-1185">Reference proteome</keyword>